<keyword evidence="3" id="KW-0812">Transmembrane</keyword>
<evidence type="ECO:0000313" key="4">
    <source>
        <dbReference type="EMBL" id="RQM30999.1"/>
    </source>
</evidence>
<proteinExistence type="predicted"/>
<dbReference type="Proteomes" id="UP000284702">
    <property type="component" value="Unassembled WGS sequence"/>
</dbReference>
<feature type="transmembrane region" description="Helical" evidence="3">
    <location>
        <begin position="12"/>
        <end position="35"/>
    </location>
</feature>
<reference evidence="4" key="1">
    <citation type="submission" date="2018-07" db="EMBL/GenBank/DDBJ databases">
        <title>Annotation of Aphanomyces astaci genome assembly.</title>
        <authorList>
            <person name="Studholme D.J."/>
        </authorList>
    </citation>
    <scope>NUCLEOTIDE SEQUENCE [LARGE SCALE GENOMIC DNA]</scope>
    <source>
        <strain evidence="4">Pc</strain>
    </source>
</reference>
<dbReference type="InterPro" id="IPR036866">
    <property type="entry name" value="RibonucZ/Hydroxyglut_hydro"/>
</dbReference>
<dbReference type="PANTHER" id="PTHR46094:SF1">
    <property type="entry name" value="INTEGRATOR COMPLEX SUBUNIT 9"/>
    <property type="match status" value="1"/>
</dbReference>
<keyword evidence="2" id="KW-0539">Nucleus</keyword>
<evidence type="ECO:0000256" key="1">
    <source>
        <dbReference type="ARBA" id="ARBA00004123"/>
    </source>
</evidence>
<dbReference type="InterPro" id="IPR027074">
    <property type="entry name" value="Integrator_9su"/>
</dbReference>
<dbReference type="GO" id="GO:0034472">
    <property type="term" value="P:snRNA 3'-end processing"/>
    <property type="evidence" value="ECO:0007669"/>
    <property type="project" value="TreeGrafter"/>
</dbReference>
<evidence type="ECO:0000313" key="5">
    <source>
        <dbReference type="Proteomes" id="UP000284702"/>
    </source>
</evidence>
<evidence type="ECO:0000256" key="3">
    <source>
        <dbReference type="SAM" id="Phobius"/>
    </source>
</evidence>
<sequence>FKLNCFRGGEFSAVLNITLFVAGVSIQHMLLHAVFTPVKSATEIPMLMVGFGSSVVALFVQLGGASTPRPPTSESISSASNLPDLAKTPKCTRWSPSGAAKRTPLWDDDGIAALFRLRYKSQLSARFYSKSNADKKTAYVMLAAELSVVTEKEYSVAQVQDKLFVCTSPLVHGQLRDEGHLRFVSPGSPVPVEVVHEPCVVFANHPSLRVGDVVQLIPKLERNAANAIVFIDPLVSPFEDMTPFQRAVLMGVIHVHIDFRLSCNNANILIAECKPQTLVLPGCYASYELIVFVLANVFAQYYLGYYQYIALFVLKFDIFSTLSSPL</sequence>
<dbReference type="GO" id="GO:0032039">
    <property type="term" value="C:integrator complex"/>
    <property type="evidence" value="ECO:0007669"/>
    <property type="project" value="InterPro"/>
</dbReference>
<organism evidence="4 5">
    <name type="scientific">Aphanomyces astaci</name>
    <name type="common">Crayfish plague agent</name>
    <dbReference type="NCBI Taxonomy" id="112090"/>
    <lineage>
        <taxon>Eukaryota</taxon>
        <taxon>Sar</taxon>
        <taxon>Stramenopiles</taxon>
        <taxon>Oomycota</taxon>
        <taxon>Saprolegniomycetes</taxon>
        <taxon>Saprolegniales</taxon>
        <taxon>Verrucalvaceae</taxon>
        <taxon>Aphanomyces</taxon>
    </lineage>
</organism>
<feature type="non-terminal residue" evidence="4">
    <location>
        <position position="1"/>
    </location>
</feature>
<dbReference type="AlphaFoldDB" id="A0A3R7WST5"/>
<dbReference type="PANTHER" id="PTHR46094">
    <property type="entry name" value="INTEGRATOR COMPLEX SUBUNIT 9"/>
    <property type="match status" value="1"/>
</dbReference>
<comment type="caution">
    <text evidence="4">The sequence shown here is derived from an EMBL/GenBank/DDBJ whole genome shotgun (WGS) entry which is preliminary data.</text>
</comment>
<accession>A0A3R7WST5</accession>
<protein>
    <submittedName>
        <fullName evidence="4">Uncharacterized protein</fullName>
    </submittedName>
</protein>
<dbReference type="SUPFAM" id="SSF56281">
    <property type="entry name" value="Metallo-hydrolase/oxidoreductase"/>
    <property type="match status" value="1"/>
</dbReference>
<dbReference type="VEuPathDB" id="FungiDB:H257_12332"/>
<gene>
    <name evidence="4" type="ORF">B5M09_012059</name>
</gene>
<comment type="subcellular location">
    <subcellularLocation>
        <location evidence="1">Nucleus</location>
    </subcellularLocation>
</comment>
<keyword evidence="3" id="KW-0472">Membrane</keyword>
<name>A0A3R7WST5_APHAT</name>
<feature type="transmembrane region" description="Helical" evidence="3">
    <location>
        <begin position="47"/>
        <end position="65"/>
    </location>
</feature>
<keyword evidence="3" id="KW-1133">Transmembrane helix</keyword>
<evidence type="ECO:0000256" key="2">
    <source>
        <dbReference type="ARBA" id="ARBA00023242"/>
    </source>
</evidence>
<dbReference type="VEuPathDB" id="FungiDB:H257_12334"/>
<keyword evidence="5" id="KW-1185">Reference proteome</keyword>
<dbReference type="EMBL" id="MZMZ02000320">
    <property type="protein sequence ID" value="RQM30999.1"/>
    <property type="molecule type" value="Genomic_DNA"/>
</dbReference>